<sequence length="247" mass="28532">MRKFLSKKALLIVSLCFTLAALGIWFVIRSTKSRVQIEFDIHINKKEIYLSTYAEPPQFAIWLENPTNGKHKQVFVTYRVSRGDWEGKADVPVAIPNWVTIFRSGLRDERTDEEISISGATPKDEYFRVRAEVRPGSEWICWIEMNLAGDYNEYYPQFNRVTKEEDEFSCGQPALLYRAAIKADEGNQYTPDIASMSLWKNGKNILAPIDSTITTAQNVFDEINIRIIEPKFRIINLNNVEQQDVLK</sequence>
<comment type="caution">
    <text evidence="1">The sequence shown here is derived from an EMBL/GenBank/DDBJ whole genome shotgun (WGS) entry which is preliminary data.</text>
</comment>
<organism evidence="1">
    <name type="scientific">termite gut metagenome</name>
    <dbReference type="NCBI Taxonomy" id="433724"/>
    <lineage>
        <taxon>unclassified sequences</taxon>
        <taxon>metagenomes</taxon>
        <taxon>organismal metagenomes</taxon>
    </lineage>
</organism>
<protein>
    <submittedName>
        <fullName evidence="1">Uncharacterized protein</fullName>
    </submittedName>
</protein>
<evidence type="ECO:0000313" key="1">
    <source>
        <dbReference type="EMBL" id="KAA6339885.1"/>
    </source>
</evidence>
<dbReference type="EMBL" id="SNRY01000501">
    <property type="protein sequence ID" value="KAA6339885.1"/>
    <property type="molecule type" value="Genomic_DNA"/>
</dbReference>
<name>A0A5J4S2Z9_9ZZZZ</name>
<gene>
    <name evidence="1" type="ORF">EZS27_012219</name>
</gene>
<dbReference type="AlphaFoldDB" id="A0A5J4S2Z9"/>
<accession>A0A5J4S2Z9</accession>
<proteinExistence type="predicted"/>
<reference evidence="1" key="1">
    <citation type="submission" date="2019-03" db="EMBL/GenBank/DDBJ databases">
        <title>Single cell metagenomics reveals metabolic interactions within the superorganism composed of flagellate Streblomastix strix and complex community of Bacteroidetes bacteria on its surface.</title>
        <authorList>
            <person name="Treitli S.C."/>
            <person name="Kolisko M."/>
            <person name="Husnik F."/>
            <person name="Keeling P."/>
            <person name="Hampl V."/>
        </authorList>
    </citation>
    <scope>NUCLEOTIDE SEQUENCE</scope>
    <source>
        <strain evidence="1">STM</strain>
    </source>
</reference>